<dbReference type="InterPro" id="IPR001680">
    <property type="entry name" value="WD40_rpt"/>
</dbReference>
<proteinExistence type="predicted"/>
<dbReference type="STRING" id="329046.A0A1Y2C3W9"/>
<feature type="domain" description="WDR36/Utp21 C-terminal" evidence="5">
    <location>
        <begin position="675"/>
        <end position="863"/>
    </location>
</feature>
<organism evidence="7 8">
    <name type="scientific">Rhizoclosmatium globosum</name>
    <dbReference type="NCBI Taxonomy" id="329046"/>
    <lineage>
        <taxon>Eukaryota</taxon>
        <taxon>Fungi</taxon>
        <taxon>Fungi incertae sedis</taxon>
        <taxon>Chytridiomycota</taxon>
        <taxon>Chytridiomycota incertae sedis</taxon>
        <taxon>Chytridiomycetes</taxon>
        <taxon>Chytridiales</taxon>
        <taxon>Chytriomycetaceae</taxon>
        <taxon>Rhizoclosmatium</taxon>
    </lineage>
</organism>
<dbReference type="SMART" id="SM00320">
    <property type="entry name" value="WD40"/>
    <property type="match status" value="10"/>
</dbReference>
<dbReference type="InterPro" id="IPR015943">
    <property type="entry name" value="WD40/YVTN_repeat-like_dom_sf"/>
</dbReference>
<evidence type="ECO:0000259" key="5">
    <source>
        <dbReference type="Pfam" id="PF04192"/>
    </source>
</evidence>
<dbReference type="SUPFAM" id="SSF50978">
    <property type="entry name" value="WD40 repeat-like"/>
    <property type="match status" value="1"/>
</dbReference>
<feature type="region of interest" description="Disordered" evidence="4">
    <location>
        <begin position="653"/>
        <end position="672"/>
    </location>
</feature>
<evidence type="ECO:0000256" key="1">
    <source>
        <dbReference type="ARBA" id="ARBA00022574"/>
    </source>
</evidence>
<dbReference type="InterPro" id="IPR020472">
    <property type="entry name" value="WD40_PAC1"/>
</dbReference>
<dbReference type="AlphaFoldDB" id="A0A1Y2C3W9"/>
<dbReference type="InterPro" id="IPR036322">
    <property type="entry name" value="WD40_repeat_dom_sf"/>
</dbReference>
<dbReference type="Gene3D" id="2.130.10.10">
    <property type="entry name" value="YVTN repeat-like/Quinoprotein amine dehydrogenase"/>
    <property type="match status" value="2"/>
</dbReference>
<dbReference type="PROSITE" id="PS00678">
    <property type="entry name" value="WD_REPEATS_1"/>
    <property type="match status" value="1"/>
</dbReference>
<feature type="domain" description="WDR36/Utp21 N-terminal" evidence="6">
    <location>
        <begin position="39"/>
        <end position="311"/>
    </location>
</feature>
<dbReference type="PROSITE" id="PS50294">
    <property type="entry name" value="WD_REPEATS_REGION"/>
    <property type="match status" value="2"/>
</dbReference>
<dbReference type="PANTHER" id="PTHR22840:SF12">
    <property type="entry name" value="WD REPEAT-CONTAINING PROTEIN 36"/>
    <property type="match status" value="1"/>
</dbReference>
<dbReference type="GO" id="GO:0034388">
    <property type="term" value="C:Pwp2p-containing subcomplex of 90S preribosome"/>
    <property type="evidence" value="ECO:0007669"/>
    <property type="project" value="TreeGrafter"/>
</dbReference>
<feature type="repeat" description="WD" evidence="3">
    <location>
        <begin position="226"/>
        <end position="271"/>
    </location>
</feature>
<dbReference type="GO" id="GO:0006364">
    <property type="term" value="P:rRNA processing"/>
    <property type="evidence" value="ECO:0007669"/>
    <property type="project" value="InterPro"/>
</dbReference>
<dbReference type="GO" id="GO:0032040">
    <property type="term" value="C:small-subunit processome"/>
    <property type="evidence" value="ECO:0007669"/>
    <property type="project" value="InterPro"/>
</dbReference>
<keyword evidence="2" id="KW-0677">Repeat</keyword>
<dbReference type="SUPFAM" id="SSF50998">
    <property type="entry name" value="Quinoprotein alcohol dehydrogenase-like"/>
    <property type="match status" value="1"/>
</dbReference>
<reference evidence="7 8" key="1">
    <citation type="submission" date="2016-07" db="EMBL/GenBank/DDBJ databases">
        <title>Pervasive Adenine N6-methylation of Active Genes in Fungi.</title>
        <authorList>
            <consortium name="DOE Joint Genome Institute"/>
            <person name="Mondo S.J."/>
            <person name="Dannebaum R.O."/>
            <person name="Kuo R.C."/>
            <person name="Labutti K."/>
            <person name="Haridas S."/>
            <person name="Kuo A."/>
            <person name="Salamov A."/>
            <person name="Ahrendt S.R."/>
            <person name="Lipzen A."/>
            <person name="Sullivan W."/>
            <person name="Andreopoulos W.B."/>
            <person name="Clum A."/>
            <person name="Lindquist E."/>
            <person name="Daum C."/>
            <person name="Ramamoorthy G.K."/>
            <person name="Gryganskyi A."/>
            <person name="Culley D."/>
            <person name="Magnuson J.K."/>
            <person name="James T.Y."/>
            <person name="O'Malley M.A."/>
            <person name="Stajich J.E."/>
            <person name="Spatafora J.W."/>
            <person name="Visel A."/>
            <person name="Grigoriev I.V."/>
        </authorList>
    </citation>
    <scope>NUCLEOTIDE SEQUENCE [LARGE SCALE GENOMIC DNA]</scope>
    <source>
        <strain evidence="7 8">JEL800</strain>
    </source>
</reference>
<dbReference type="InterPro" id="IPR007319">
    <property type="entry name" value="WDR36/Utp21_C"/>
</dbReference>
<accession>A0A1Y2C3W9</accession>
<evidence type="ECO:0000313" key="8">
    <source>
        <dbReference type="Proteomes" id="UP000193642"/>
    </source>
</evidence>
<dbReference type="InterPro" id="IPR011047">
    <property type="entry name" value="Quinoprotein_ADH-like_sf"/>
</dbReference>
<gene>
    <name evidence="7" type="ORF">BCR33DRAFT_661190</name>
</gene>
<feature type="repeat" description="WD" evidence="3">
    <location>
        <begin position="277"/>
        <end position="308"/>
    </location>
</feature>
<sequence length="864" mass="95472">MSHRNTSLVRFRTLGIVCGPTPVFVNSLGSNGFFTAVAPLERSFQLFNVENLHLIFLSKEIPSKEQISCVYAHNEFTFAAAGTKIFIYKRADSYASARDNQDEARIFKLLVLGDLVIAAVSDNTVRIWNWATKEFVKTISFEPHFVVTTFIHPSTYVNKILVASADGRLQLWNFASLTMIYEFPSLSSPILTLAQSPAIDVIAIGTQDGRILLKDIKTNVPIKQFYQESQSPVTAISFRSDDDSPVPMMASGGADGSVFIWDLEKNVLVVRVAAGEGDAHGEAVHTAQFLSGQPVLVTASGDNSIKEWIFDNDNGHPRLWKSRSGHRDPPNRIRFVGPDPTTIISSGSDGSLRKYSTIQDQRNLEFSRKNAESKKFSAVTLDGRPNPIIHFDACESGVNDWDDIITVEANSHLVKTWRLKRGAIGKHQLAVTDKTPAKVRFISPCGNFVFVGSAKGGIDMYNIQSGHLKGTFPTARGHSKAIVGLAADSLSEKLVSASLDGTVKIWGIKKRSLLETITFSVPVSGMTFHKESNIAAVACDDLCVRIIDIEVGKVVREFWGHRNRILDMSLSPDSRWLLTSGLEGNIKLWDIPSSTLIGSLRVDPATSVSFSVDGNYIATSHVNNRGVVLWANTTLFDISSSAIPVDLRVPEEEDDDLMNTGRDDSLTLNEEDDPNNELIRLSSLPLSRVQLLLNLESIQKRRKPAEKLQKPDNVPFFLGALGSTSGDTSFKAASFDFVEANTDVSKRLIMDFNDSTADWHVEYLDTLLQLSPSALDLEIRSFGPSDFEPFLDILLQNSSNLSNYEFVQCVLSIFLEAHGSDLILETGKHVQKKLNQVKDSVAASWRVLEDLFHANLAVLEHLRT</sequence>
<dbReference type="PRINTS" id="PR00320">
    <property type="entry name" value="GPROTEINBRPT"/>
</dbReference>
<keyword evidence="1 3" id="KW-0853">WD repeat</keyword>
<dbReference type="Proteomes" id="UP000193642">
    <property type="component" value="Unassembled WGS sequence"/>
</dbReference>
<dbReference type="Pfam" id="PF04192">
    <property type="entry name" value="Utp21"/>
    <property type="match status" value="1"/>
</dbReference>
<dbReference type="EMBL" id="MCGO01000031">
    <property type="protein sequence ID" value="ORY41587.1"/>
    <property type="molecule type" value="Genomic_DNA"/>
</dbReference>
<name>A0A1Y2C3W9_9FUNG</name>
<dbReference type="PANTHER" id="PTHR22840">
    <property type="entry name" value="WD REPEAT-CONTAINING PROTEIN 36"/>
    <property type="match status" value="1"/>
</dbReference>
<dbReference type="Pfam" id="PF25168">
    <property type="entry name" value="Beta-prop_WDR36-Utp21_2nd"/>
    <property type="match status" value="1"/>
</dbReference>
<evidence type="ECO:0000256" key="2">
    <source>
        <dbReference type="ARBA" id="ARBA00022737"/>
    </source>
</evidence>
<dbReference type="InterPro" id="IPR059157">
    <property type="entry name" value="WDR36-Utp21_N"/>
</dbReference>
<evidence type="ECO:0000313" key="7">
    <source>
        <dbReference type="EMBL" id="ORY41587.1"/>
    </source>
</evidence>
<protein>
    <submittedName>
        <fullName evidence="7">WD40 repeat-like protein</fullName>
    </submittedName>
</protein>
<feature type="repeat" description="WD" evidence="3">
    <location>
        <begin position="113"/>
        <end position="138"/>
    </location>
</feature>
<keyword evidence="8" id="KW-1185">Reference proteome</keyword>
<comment type="caution">
    <text evidence="7">The sequence shown here is derived from an EMBL/GenBank/DDBJ whole genome shotgun (WGS) entry which is preliminary data.</text>
</comment>
<dbReference type="Pfam" id="PF25171">
    <property type="entry name" value="Beta-prop_WDR36-Utp21_1st"/>
    <property type="match status" value="1"/>
</dbReference>
<dbReference type="InterPro" id="IPR019775">
    <property type="entry name" value="WD40_repeat_CS"/>
</dbReference>
<evidence type="ECO:0000256" key="4">
    <source>
        <dbReference type="SAM" id="MobiDB-lite"/>
    </source>
</evidence>
<evidence type="ECO:0000259" key="6">
    <source>
        <dbReference type="Pfam" id="PF25171"/>
    </source>
</evidence>
<dbReference type="OrthoDB" id="10250769at2759"/>
<feature type="repeat" description="WD" evidence="3">
    <location>
        <begin position="475"/>
        <end position="516"/>
    </location>
</feature>
<feature type="repeat" description="WD" evidence="3">
    <location>
        <begin position="558"/>
        <end position="599"/>
    </location>
</feature>
<dbReference type="PROSITE" id="PS50082">
    <property type="entry name" value="WD_REPEATS_2"/>
    <property type="match status" value="5"/>
</dbReference>
<evidence type="ECO:0000256" key="3">
    <source>
        <dbReference type="PROSITE-ProRule" id="PRU00221"/>
    </source>
</evidence>